<evidence type="ECO:0000313" key="1">
    <source>
        <dbReference type="EMBL" id="TFE90107.1"/>
    </source>
</evidence>
<keyword evidence="2" id="KW-1185">Reference proteome</keyword>
<accession>A0A4Y8Q809</accession>
<gene>
    <name evidence="1" type="ORF">B5M42_05420</name>
</gene>
<evidence type="ECO:0000313" key="2">
    <source>
        <dbReference type="Proteomes" id="UP000298246"/>
    </source>
</evidence>
<dbReference type="Proteomes" id="UP000298246">
    <property type="component" value="Unassembled WGS sequence"/>
</dbReference>
<dbReference type="RefSeq" id="WP_134750551.1">
    <property type="nucleotide sequence ID" value="NZ_MYFO02000001.1"/>
</dbReference>
<dbReference type="OrthoDB" id="2679491at2"/>
<dbReference type="EMBL" id="MYFO01000005">
    <property type="protein sequence ID" value="TFE90107.1"/>
    <property type="molecule type" value="Genomic_DNA"/>
</dbReference>
<sequence length="135" mass="15614">MVGEFRYEIDNCPLIVYEPAIDFIERYLQQMDARTHSFCELTVGESACLQARGGASRMIVEYRIGEGEAFRHYVVGRKKSTLFPVKVRYSAGMIQAFTNELLTWEEALELFGAFMDHPQPSSAYLLRETFREQEL</sequence>
<proteinExistence type="predicted"/>
<dbReference type="AlphaFoldDB" id="A0A4Y8Q809"/>
<comment type="caution">
    <text evidence="1">The sequence shown here is derived from an EMBL/GenBank/DDBJ whole genome shotgun (WGS) entry which is preliminary data.</text>
</comment>
<organism evidence="1 2">
    <name type="scientific">Paenibacillus athensensis</name>
    <dbReference type="NCBI Taxonomy" id="1967502"/>
    <lineage>
        <taxon>Bacteria</taxon>
        <taxon>Bacillati</taxon>
        <taxon>Bacillota</taxon>
        <taxon>Bacilli</taxon>
        <taxon>Bacillales</taxon>
        <taxon>Paenibacillaceae</taxon>
        <taxon>Paenibacillus</taxon>
    </lineage>
</organism>
<reference evidence="1 2" key="1">
    <citation type="submission" date="2017-03" db="EMBL/GenBank/DDBJ databases">
        <title>Isolation of Levoglucosan Utilizing Bacteria.</title>
        <authorList>
            <person name="Arya A.S."/>
        </authorList>
    </citation>
    <scope>NUCLEOTIDE SEQUENCE [LARGE SCALE GENOMIC DNA]</scope>
    <source>
        <strain evidence="1 2">MEC069</strain>
    </source>
</reference>
<name>A0A4Y8Q809_9BACL</name>
<protein>
    <submittedName>
        <fullName evidence="1">Uncharacterized protein</fullName>
    </submittedName>
</protein>